<dbReference type="PANTHER" id="PTHR30535:SF4">
    <property type="entry name" value="HEMIN-BINDING PERIPLASMIC PROTEIN HMUT"/>
    <property type="match status" value="1"/>
</dbReference>
<dbReference type="Pfam" id="PF01497">
    <property type="entry name" value="Peripla_BP_2"/>
    <property type="match status" value="1"/>
</dbReference>
<proteinExistence type="predicted"/>
<dbReference type="InterPro" id="IPR050902">
    <property type="entry name" value="ABC_Transporter_SBP"/>
</dbReference>
<dbReference type="InterPro" id="IPR006311">
    <property type="entry name" value="TAT_signal"/>
</dbReference>
<reference evidence="3" key="1">
    <citation type="journal article" date="2014" name="Int. J. Syst. Evol. Microbiol.">
        <title>Complete genome sequence of Corynebacterium casei LMG S-19264T (=DSM 44701T), isolated from a smear-ripened cheese.</title>
        <authorList>
            <consortium name="US DOE Joint Genome Institute (JGI-PGF)"/>
            <person name="Walter F."/>
            <person name="Albersmeier A."/>
            <person name="Kalinowski J."/>
            <person name="Ruckert C."/>
        </authorList>
    </citation>
    <scope>NUCLEOTIDE SEQUENCE</scope>
    <source>
        <strain evidence="3">CGMCC 1.15322</strain>
    </source>
</reference>
<evidence type="ECO:0000313" key="3">
    <source>
        <dbReference type="EMBL" id="GGB08379.1"/>
    </source>
</evidence>
<evidence type="ECO:0000259" key="2">
    <source>
        <dbReference type="PROSITE" id="PS50983"/>
    </source>
</evidence>
<dbReference type="PROSITE" id="PS50983">
    <property type="entry name" value="FE_B12_PBP"/>
    <property type="match status" value="1"/>
</dbReference>
<protein>
    <submittedName>
        <fullName evidence="3">Hemin ABC transporter substrate-binding protein</fullName>
    </submittedName>
</protein>
<feature type="signal peptide" evidence="1">
    <location>
        <begin position="1"/>
        <end position="40"/>
    </location>
</feature>
<reference evidence="3" key="2">
    <citation type="submission" date="2020-09" db="EMBL/GenBank/DDBJ databases">
        <authorList>
            <person name="Sun Q."/>
            <person name="Zhou Y."/>
        </authorList>
    </citation>
    <scope>NUCLEOTIDE SEQUENCE</scope>
    <source>
        <strain evidence="3">CGMCC 1.15322</strain>
    </source>
</reference>
<evidence type="ECO:0000313" key="4">
    <source>
        <dbReference type="Proteomes" id="UP000620596"/>
    </source>
</evidence>
<gene>
    <name evidence="3" type="primary">hmuT</name>
    <name evidence="3" type="ORF">GCM10011496_31620</name>
</gene>
<sequence>MKPSISPTPLLLLRRRQALRFSTLLAASAVSSVGALSALAARAQTPGRLPRIVSVNGAMTEIVYALGAEKQLVGTDTTSLFPAAAQQTPKVGYMRRLSAEGLLSLKPDAVIGTSEAGPGVVMDQIRSAGVKVELVEAEHSWAEVQRKVAAVGRATARTAQAAALQARLDAEWAAVLAAVARQPGRKPSAIFVLAHTATPQVAGDKTAANAMLRFAGIDNALTGPGGFSGYRPMTPEALVWSAPDVIVTTTQGIEAAGGMDKFWSRPGLELTPAYRKRSLVALDALYLIGFGPRLPQAVAELHQAALKARA</sequence>
<dbReference type="SUPFAM" id="SSF53807">
    <property type="entry name" value="Helical backbone' metal receptor"/>
    <property type="match status" value="1"/>
</dbReference>
<dbReference type="Gene3D" id="3.40.50.1980">
    <property type="entry name" value="Nitrogenase molybdenum iron protein domain"/>
    <property type="match status" value="2"/>
</dbReference>
<comment type="caution">
    <text evidence="3">The sequence shown here is derived from an EMBL/GenBank/DDBJ whole genome shotgun (WGS) entry which is preliminary data.</text>
</comment>
<keyword evidence="4" id="KW-1185">Reference proteome</keyword>
<dbReference type="RefSeq" id="WP_188709475.1">
    <property type="nucleotide sequence ID" value="NZ_BMIG01000013.1"/>
</dbReference>
<dbReference type="Proteomes" id="UP000620596">
    <property type="component" value="Unassembled WGS sequence"/>
</dbReference>
<name>A0A916SML1_9BURK</name>
<keyword evidence="1" id="KW-0732">Signal</keyword>
<dbReference type="PANTHER" id="PTHR30535">
    <property type="entry name" value="VITAMIN B12-BINDING PROTEIN"/>
    <property type="match status" value="1"/>
</dbReference>
<accession>A0A916SML1</accession>
<feature type="chain" id="PRO_5038036270" evidence="1">
    <location>
        <begin position="41"/>
        <end position="310"/>
    </location>
</feature>
<dbReference type="AlphaFoldDB" id="A0A916SML1"/>
<organism evidence="3 4">
    <name type="scientific">Polaromonas eurypsychrophila</name>
    <dbReference type="NCBI Taxonomy" id="1614635"/>
    <lineage>
        <taxon>Bacteria</taxon>
        <taxon>Pseudomonadati</taxon>
        <taxon>Pseudomonadota</taxon>
        <taxon>Betaproteobacteria</taxon>
        <taxon>Burkholderiales</taxon>
        <taxon>Comamonadaceae</taxon>
        <taxon>Polaromonas</taxon>
    </lineage>
</organism>
<dbReference type="EMBL" id="BMIG01000013">
    <property type="protein sequence ID" value="GGB08379.1"/>
    <property type="molecule type" value="Genomic_DNA"/>
</dbReference>
<evidence type="ECO:0000256" key="1">
    <source>
        <dbReference type="SAM" id="SignalP"/>
    </source>
</evidence>
<dbReference type="PROSITE" id="PS51318">
    <property type="entry name" value="TAT"/>
    <property type="match status" value="1"/>
</dbReference>
<feature type="domain" description="Fe/B12 periplasmic-binding" evidence="2">
    <location>
        <begin position="51"/>
        <end position="310"/>
    </location>
</feature>
<dbReference type="InterPro" id="IPR002491">
    <property type="entry name" value="ABC_transptr_periplasmic_BD"/>
</dbReference>